<evidence type="ECO:0000256" key="11">
    <source>
        <dbReference type="SAM" id="Phobius"/>
    </source>
</evidence>
<dbReference type="PANTHER" id="PTHR45436:SF5">
    <property type="entry name" value="SENSOR HISTIDINE KINASE TRCS"/>
    <property type="match status" value="1"/>
</dbReference>
<feature type="transmembrane region" description="Helical" evidence="11">
    <location>
        <begin position="18"/>
        <end position="37"/>
    </location>
</feature>
<keyword evidence="15" id="KW-1185">Reference proteome</keyword>
<evidence type="ECO:0000256" key="9">
    <source>
        <dbReference type="ARBA" id="ARBA00023012"/>
    </source>
</evidence>
<comment type="subcellular location">
    <subcellularLocation>
        <location evidence="2">Membrane</location>
    </subcellularLocation>
</comment>
<evidence type="ECO:0000256" key="8">
    <source>
        <dbReference type="ARBA" id="ARBA00022989"/>
    </source>
</evidence>
<dbReference type="PROSITE" id="PS50885">
    <property type="entry name" value="HAMP"/>
    <property type="match status" value="1"/>
</dbReference>
<evidence type="ECO:0000256" key="5">
    <source>
        <dbReference type="ARBA" id="ARBA00022679"/>
    </source>
</evidence>
<dbReference type="PANTHER" id="PTHR45436">
    <property type="entry name" value="SENSOR HISTIDINE KINASE YKOH"/>
    <property type="match status" value="1"/>
</dbReference>
<evidence type="ECO:0000259" key="12">
    <source>
        <dbReference type="PROSITE" id="PS50109"/>
    </source>
</evidence>
<dbReference type="InterPro" id="IPR036097">
    <property type="entry name" value="HisK_dim/P_sf"/>
</dbReference>
<dbReference type="CDD" id="cd00082">
    <property type="entry name" value="HisKA"/>
    <property type="match status" value="1"/>
</dbReference>
<keyword evidence="14" id="KW-0547">Nucleotide-binding</keyword>
<feature type="domain" description="Histidine kinase" evidence="12">
    <location>
        <begin position="258"/>
        <end position="474"/>
    </location>
</feature>
<dbReference type="Gene3D" id="1.10.287.130">
    <property type="match status" value="1"/>
</dbReference>
<dbReference type="RefSeq" id="WP_265786686.1">
    <property type="nucleotide sequence ID" value="NZ_BAABRS010000001.1"/>
</dbReference>
<organism evidence="14 15">
    <name type="scientific">Fodinibius salicampi</name>
    <dbReference type="NCBI Taxonomy" id="1920655"/>
    <lineage>
        <taxon>Bacteria</taxon>
        <taxon>Pseudomonadati</taxon>
        <taxon>Balneolota</taxon>
        <taxon>Balneolia</taxon>
        <taxon>Balneolales</taxon>
        <taxon>Balneolaceae</taxon>
        <taxon>Fodinibius</taxon>
    </lineage>
</organism>
<dbReference type="InterPro" id="IPR003594">
    <property type="entry name" value="HATPase_dom"/>
</dbReference>
<dbReference type="EC" id="2.7.13.3" evidence="3"/>
<dbReference type="GO" id="GO:0005524">
    <property type="term" value="F:ATP binding"/>
    <property type="evidence" value="ECO:0007669"/>
    <property type="project" value="UniProtKB-KW"/>
</dbReference>
<dbReference type="SMART" id="SM00387">
    <property type="entry name" value="HATPase_c"/>
    <property type="match status" value="1"/>
</dbReference>
<evidence type="ECO:0000256" key="3">
    <source>
        <dbReference type="ARBA" id="ARBA00012438"/>
    </source>
</evidence>
<keyword evidence="8 11" id="KW-1133">Transmembrane helix</keyword>
<keyword evidence="6 11" id="KW-0812">Transmembrane</keyword>
<dbReference type="Pfam" id="PF00672">
    <property type="entry name" value="HAMP"/>
    <property type="match status" value="1"/>
</dbReference>
<dbReference type="SUPFAM" id="SSF55874">
    <property type="entry name" value="ATPase domain of HSP90 chaperone/DNA topoisomerase II/histidine kinase"/>
    <property type="match status" value="1"/>
</dbReference>
<evidence type="ECO:0000256" key="2">
    <source>
        <dbReference type="ARBA" id="ARBA00004370"/>
    </source>
</evidence>
<evidence type="ECO:0000256" key="4">
    <source>
        <dbReference type="ARBA" id="ARBA00022553"/>
    </source>
</evidence>
<evidence type="ECO:0000256" key="7">
    <source>
        <dbReference type="ARBA" id="ARBA00022777"/>
    </source>
</evidence>
<dbReference type="CDD" id="cd06225">
    <property type="entry name" value="HAMP"/>
    <property type="match status" value="1"/>
</dbReference>
<dbReference type="Pfam" id="PF00512">
    <property type="entry name" value="HisKA"/>
    <property type="match status" value="1"/>
</dbReference>
<dbReference type="Proteomes" id="UP001207337">
    <property type="component" value="Unassembled WGS sequence"/>
</dbReference>
<sequence>MSSLTSFFDRLSISKKLAFWYGLSLFIMLSVFGYFLYESFHQSIHHNYDRHLRFEAEQLLPHINTSGDSLSINLTGYSRNAALKSGVEYGTYVRLYSQVEHLIYKSSNFADVKQPLDTNIPERPEEYSFSSQWQELPARTLFYPIMDDAGQLCGWLEVTGFEWTLHEELSRFRQYLLVLIAISVAFSILGGYWLSRRALSPVSSIIDGAKSITATDLDKRIPVNFQVRDELTDLAETFNMMLNRLQKGFEREKRFTSDAAHELMTPLSSMRSDAEIMLRKPRSKEEYRETIQRMLTETCRMSEMVHLLLQLSRVESVHRSEPNIINISRITKVVVDGYQENAQAKNINIQTQIKPDLQVRAHEAYIKEVINNLLGNALKYTPKDGAIEIQLQRSSGKAVLYLIDTGIGFDEVTKKHLFERFYRANKQDVQESPGSGLGLPLVKAIVELYNGKIRAYSDGEGKGSTFVVELPLIEDFKS</sequence>
<dbReference type="InterPro" id="IPR003661">
    <property type="entry name" value="HisK_dim/P_dom"/>
</dbReference>
<evidence type="ECO:0000256" key="1">
    <source>
        <dbReference type="ARBA" id="ARBA00000085"/>
    </source>
</evidence>
<keyword evidence="5" id="KW-0808">Transferase</keyword>
<comment type="caution">
    <text evidence="14">The sequence shown here is derived from an EMBL/GenBank/DDBJ whole genome shotgun (WGS) entry which is preliminary data.</text>
</comment>
<keyword evidence="9" id="KW-0902">Two-component regulatory system</keyword>
<dbReference type="SUPFAM" id="SSF158472">
    <property type="entry name" value="HAMP domain-like"/>
    <property type="match status" value="1"/>
</dbReference>
<dbReference type="EMBL" id="JAJNDC010000001">
    <property type="protein sequence ID" value="MCW9711457.1"/>
    <property type="molecule type" value="Genomic_DNA"/>
</dbReference>
<keyword evidence="14" id="KW-0067">ATP-binding</keyword>
<proteinExistence type="predicted"/>
<reference evidence="14 15" key="1">
    <citation type="submission" date="2021-11" db="EMBL/GenBank/DDBJ databases">
        <title>Aliifidinibius sp. nov., a new bacterium isolated from saline soil.</title>
        <authorList>
            <person name="Galisteo C."/>
            <person name="De La Haba R."/>
            <person name="Sanchez-Porro C."/>
            <person name="Ventosa A."/>
        </authorList>
    </citation>
    <scope>NUCLEOTIDE SEQUENCE [LARGE SCALE GENOMIC DNA]</scope>
    <source>
        <strain evidence="14 15">KACC 190600</strain>
    </source>
</reference>
<dbReference type="Gene3D" id="6.10.340.10">
    <property type="match status" value="1"/>
</dbReference>
<evidence type="ECO:0000259" key="13">
    <source>
        <dbReference type="PROSITE" id="PS50885"/>
    </source>
</evidence>
<dbReference type="SMART" id="SM00388">
    <property type="entry name" value="HisKA"/>
    <property type="match status" value="1"/>
</dbReference>
<evidence type="ECO:0000256" key="6">
    <source>
        <dbReference type="ARBA" id="ARBA00022692"/>
    </source>
</evidence>
<dbReference type="InterPro" id="IPR036890">
    <property type="entry name" value="HATPase_C_sf"/>
</dbReference>
<protein>
    <recommendedName>
        <fullName evidence="3">histidine kinase</fullName>
        <ecNumber evidence="3">2.7.13.3</ecNumber>
    </recommendedName>
</protein>
<dbReference type="Gene3D" id="3.30.565.10">
    <property type="entry name" value="Histidine kinase-like ATPase, C-terminal domain"/>
    <property type="match status" value="1"/>
</dbReference>
<dbReference type="PRINTS" id="PR00344">
    <property type="entry name" value="BCTRLSENSOR"/>
</dbReference>
<feature type="domain" description="HAMP" evidence="13">
    <location>
        <begin position="196"/>
        <end position="250"/>
    </location>
</feature>
<dbReference type="InterPro" id="IPR004358">
    <property type="entry name" value="Sig_transdc_His_kin-like_C"/>
</dbReference>
<dbReference type="InterPro" id="IPR003660">
    <property type="entry name" value="HAMP_dom"/>
</dbReference>
<dbReference type="PROSITE" id="PS50109">
    <property type="entry name" value="HIS_KIN"/>
    <property type="match status" value="1"/>
</dbReference>
<dbReference type="CDD" id="cd00075">
    <property type="entry name" value="HATPase"/>
    <property type="match status" value="1"/>
</dbReference>
<dbReference type="SUPFAM" id="SSF47384">
    <property type="entry name" value="Homodimeric domain of signal transducing histidine kinase"/>
    <property type="match status" value="1"/>
</dbReference>
<keyword evidence="10 11" id="KW-0472">Membrane</keyword>
<comment type="catalytic activity">
    <reaction evidence="1">
        <text>ATP + protein L-histidine = ADP + protein N-phospho-L-histidine.</text>
        <dbReference type="EC" id="2.7.13.3"/>
    </reaction>
</comment>
<gene>
    <name evidence="14" type="ORF">LQ318_00950</name>
</gene>
<evidence type="ECO:0000256" key="10">
    <source>
        <dbReference type="ARBA" id="ARBA00023136"/>
    </source>
</evidence>
<dbReference type="InterPro" id="IPR050428">
    <property type="entry name" value="TCS_sensor_his_kinase"/>
</dbReference>
<evidence type="ECO:0000313" key="15">
    <source>
        <dbReference type="Proteomes" id="UP001207337"/>
    </source>
</evidence>
<dbReference type="SMART" id="SM00304">
    <property type="entry name" value="HAMP"/>
    <property type="match status" value="1"/>
</dbReference>
<keyword evidence="7" id="KW-0418">Kinase</keyword>
<name>A0ABT3PUD6_9BACT</name>
<accession>A0ABT3PUD6</accession>
<keyword evidence="4" id="KW-0597">Phosphoprotein</keyword>
<dbReference type="Pfam" id="PF02518">
    <property type="entry name" value="HATPase_c"/>
    <property type="match status" value="1"/>
</dbReference>
<dbReference type="InterPro" id="IPR005467">
    <property type="entry name" value="His_kinase_dom"/>
</dbReference>
<evidence type="ECO:0000313" key="14">
    <source>
        <dbReference type="EMBL" id="MCW9711457.1"/>
    </source>
</evidence>
<feature type="transmembrane region" description="Helical" evidence="11">
    <location>
        <begin position="175"/>
        <end position="194"/>
    </location>
</feature>